<feature type="transmembrane region" description="Helical" evidence="1">
    <location>
        <begin position="179"/>
        <end position="197"/>
    </location>
</feature>
<evidence type="ECO:0000313" key="3">
    <source>
        <dbReference type="Proteomes" id="UP000198384"/>
    </source>
</evidence>
<organism evidence="2 3">
    <name type="scientific">Lutibacter agarilyticus</name>
    <dbReference type="NCBI Taxonomy" id="1109740"/>
    <lineage>
        <taxon>Bacteria</taxon>
        <taxon>Pseudomonadati</taxon>
        <taxon>Bacteroidota</taxon>
        <taxon>Flavobacteriia</taxon>
        <taxon>Flavobacteriales</taxon>
        <taxon>Flavobacteriaceae</taxon>
        <taxon>Lutibacter</taxon>
    </lineage>
</organism>
<reference evidence="2 3" key="1">
    <citation type="submission" date="2017-06" db="EMBL/GenBank/DDBJ databases">
        <authorList>
            <person name="Kim H.J."/>
            <person name="Triplett B.A."/>
        </authorList>
    </citation>
    <scope>NUCLEOTIDE SEQUENCE [LARGE SCALE GENOMIC DNA]</scope>
    <source>
        <strain evidence="2 3">DSM 29150</strain>
    </source>
</reference>
<accession>A0A238XS02</accession>
<sequence>MTKKDLNIIDNLLDRLNNLPKILHLRASEIGYKLTEEDKELLKDTYQKLDDILKEVAAFINVKFPGRQGFIQHWNEINFDTKIGDFKIITTDREHIKREWRNGIFDLKSLIKSMRNEIILMIDDEDEKTIDSKSIDSKVFSGNIIYNENKVTGDQFQSSSKKKTTKQTAKDEKNTIKKIFISIIISVFCGFLVWYLTTYIF</sequence>
<evidence type="ECO:0000313" key="2">
    <source>
        <dbReference type="EMBL" id="SNR61104.1"/>
    </source>
</evidence>
<dbReference type="AlphaFoldDB" id="A0A238XS02"/>
<name>A0A238XS02_9FLAO</name>
<dbReference type="OrthoDB" id="1417242at2"/>
<keyword evidence="1" id="KW-1133">Transmembrane helix</keyword>
<keyword evidence="3" id="KW-1185">Reference proteome</keyword>
<dbReference type="EMBL" id="FZNT01000006">
    <property type="protein sequence ID" value="SNR61104.1"/>
    <property type="molecule type" value="Genomic_DNA"/>
</dbReference>
<keyword evidence="1" id="KW-0812">Transmembrane</keyword>
<gene>
    <name evidence="2" type="ORF">SAMN06265371_106239</name>
</gene>
<dbReference type="RefSeq" id="WP_089381993.1">
    <property type="nucleotide sequence ID" value="NZ_FZNT01000006.1"/>
</dbReference>
<dbReference type="Proteomes" id="UP000198384">
    <property type="component" value="Unassembled WGS sequence"/>
</dbReference>
<keyword evidence="1" id="KW-0472">Membrane</keyword>
<proteinExistence type="predicted"/>
<evidence type="ECO:0000256" key="1">
    <source>
        <dbReference type="SAM" id="Phobius"/>
    </source>
</evidence>
<protein>
    <submittedName>
        <fullName evidence="2">Uncharacterized protein</fullName>
    </submittedName>
</protein>